<dbReference type="STRING" id="1085623.GNIT_0546"/>
<protein>
    <recommendedName>
        <fullName evidence="4">DUF1318 domain-containing protein</fullName>
    </recommendedName>
</protein>
<reference evidence="2 3" key="1">
    <citation type="journal article" date="2011" name="J. Bacteriol.">
        <title>Complete genome sequence of seawater bacterium Glaciecola nitratireducens FR1064T.</title>
        <authorList>
            <person name="Bian F."/>
            <person name="Qin Q.L."/>
            <person name="Xie B.B."/>
            <person name="Shu Y.L."/>
            <person name="Zhang X.Y."/>
            <person name="Yu Y."/>
            <person name="Chen B."/>
            <person name="Chen X.L."/>
            <person name="Zhou B.C."/>
            <person name="Zhang Y.Z."/>
        </authorList>
    </citation>
    <scope>NUCLEOTIDE SEQUENCE [LARGE SCALE GENOMIC DNA]</scope>
    <source>
        <strain evidence="3">JCM 12485 / KCTC 12276 / FR1064</strain>
    </source>
</reference>
<gene>
    <name evidence="2" type="ordered locus">GNIT_0546</name>
</gene>
<name>G4QJP0_GLANF</name>
<dbReference type="eggNOG" id="COG3784">
    <property type="taxonomic scope" value="Bacteria"/>
</dbReference>
<dbReference type="HOGENOM" id="CLU_146585_1_0_6"/>
<dbReference type="OrthoDB" id="9798130at2"/>
<feature type="signal peptide" evidence="1">
    <location>
        <begin position="1"/>
        <end position="23"/>
    </location>
</feature>
<keyword evidence="1" id="KW-0732">Signal</keyword>
<evidence type="ECO:0008006" key="4">
    <source>
        <dbReference type="Google" id="ProtNLM"/>
    </source>
</evidence>
<dbReference type="PIRSF" id="PIRSF025560">
    <property type="entry name" value="UCP025560"/>
    <property type="match status" value="1"/>
</dbReference>
<dbReference type="Pfam" id="PF07027">
    <property type="entry name" value="DUF1318"/>
    <property type="match status" value="1"/>
</dbReference>
<dbReference type="EMBL" id="CP003060">
    <property type="protein sequence ID" value="AEP28700.1"/>
    <property type="molecule type" value="Genomic_DNA"/>
</dbReference>
<dbReference type="AlphaFoldDB" id="G4QJP0"/>
<dbReference type="KEGG" id="gni:GNIT_0546"/>
<sequence length="108" mass="11984">MKIITTIKSVLFGAILFSTVAFAIELDIAKETGLVGEQQNGYLGAVVQSTEVMELINDINAKRKAKYQELATKNGITLEQVEILAAKKAYEKTEPGHYLQVNGQWLRK</sequence>
<dbReference type="InterPro" id="IPR008309">
    <property type="entry name" value="YdbL"/>
</dbReference>
<evidence type="ECO:0000256" key="1">
    <source>
        <dbReference type="SAM" id="SignalP"/>
    </source>
</evidence>
<evidence type="ECO:0000313" key="2">
    <source>
        <dbReference type="EMBL" id="AEP28700.1"/>
    </source>
</evidence>
<accession>G4QJP0</accession>
<keyword evidence="3" id="KW-1185">Reference proteome</keyword>
<dbReference type="Proteomes" id="UP000009282">
    <property type="component" value="Chromosome"/>
</dbReference>
<proteinExistence type="predicted"/>
<dbReference type="RefSeq" id="WP_014107577.1">
    <property type="nucleotide sequence ID" value="NC_016041.1"/>
</dbReference>
<feature type="chain" id="PRO_5003467520" description="DUF1318 domain-containing protein" evidence="1">
    <location>
        <begin position="24"/>
        <end position="108"/>
    </location>
</feature>
<evidence type="ECO:0000313" key="3">
    <source>
        <dbReference type="Proteomes" id="UP000009282"/>
    </source>
</evidence>
<organism evidence="2 3">
    <name type="scientific">Glaciecola nitratireducens (strain JCM 12485 / KCTC 12276 / FR1064)</name>
    <dbReference type="NCBI Taxonomy" id="1085623"/>
    <lineage>
        <taxon>Bacteria</taxon>
        <taxon>Pseudomonadati</taxon>
        <taxon>Pseudomonadota</taxon>
        <taxon>Gammaproteobacteria</taxon>
        <taxon>Alteromonadales</taxon>
        <taxon>Alteromonadaceae</taxon>
        <taxon>Brumicola</taxon>
    </lineage>
</organism>